<reference evidence="1" key="1">
    <citation type="journal article" date="2020" name="mSystems">
        <title>Genome- and Community-Level Interaction Insights into Carbon Utilization and Element Cycling Functions of Hydrothermarchaeota in Hydrothermal Sediment.</title>
        <authorList>
            <person name="Zhou Z."/>
            <person name="Liu Y."/>
            <person name="Xu W."/>
            <person name="Pan J."/>
            <person name="Luo Z.H."/>
            <person name="Li M."/>
        </authorList>
    </citation>
    <scope>NUCLEOTIDE SEQUENCE [LARGE SCALE GENOMIC DNA]</scope>
    <source>
        <strain evidence="1">SpSt-1105</strain>
    </source>
</reference>
<gene>
    <name evidence="1" type="ORF">ENM66_04525</name>
</gene>
<accession>A0A7J3Z7A3</accession>
<dbReference type="EMBL" id="DRYQ01000065">
    <property type="protein sequence ID" value="HHQ50598.1"/>
    <property type="molecule type" value="Genomic_DNA"/>
</dbReference>
<organism evidence="1">
    <name type="scientific">Ignisphaera aggregans</name>
    <dbReference type="NCBI Taxonomy" id="334771"/>
    <lineage>
        <taxon>Archaea</taxon>
        <taxon>Thermoproteota</taxon>
        <taxon>Thermoprotei</taxon>
        <taxon>Desulfurococcales</taxon>
        <taxon>Desulfurococcaceae</taxon>
        <taxon>Ignisphaera</taxon>
    </lineage>
</organism>
<sequence length="425" mass="48341">MSTRSLHRVGADCSRGHLRVFVRPATIRRGSSGVAYVRVYDYGSEVKISADSLYPEIEVVNIAPEFGYPPFTSSIVVNVSSSAKPGTYYLEGAVIDVAKGDVLASTLVPIFVVDNDELTSALSNIERYRKLYEEYGIQYTLLKILAEHRLALSFTDMKILYESIVFRRVSNGTVGDLLSRLLRKGLIVKTSEGYILNPELDLESTRTIIDVKRAKNGMRGARSVLIIWGKNDMDKRAAGKALPRNVERVISVAQKLAKEDYWKAIDFVAHTLLGIRKTGVWLLWIEDYFVYKERKTGFLHYFVSSKLSELLRSIGLKPGFMGYHVHHSAEDLIYEMFGSYVIARRLHYRLKKLGWFVYGEPLLLEILVDAGINYIALRKLFSDEPVIKLGNPELRKNAKKYLVYGGEHIDVENEETYFYGPSRLR</sequence>
<dbReference type="AlphaFoldDB" id="A0A7J3Z7A3"/>
<protein>
    <submittedName>
        <fullName evidence="1">Uncharacterized protein</fullName>
    </submittedName>
</protein>
<comment type="caution">
    <text evidence="1">The sequence shown here is derived from an EMBL/GenBank/DDBJ whole genome shotgun (WGS) entry which is preliminary data.</text>
</comment>
<proteinExistence type="predicted"/>
<evidence type="ECO:0000313" key="1">
    <source>
        <dbReference type="EMBL" id="HHQ50598.1"/>
    </source>
</evidence>
<name>A0A7J3Z7A3_9CREN</name>